<evidence type="ECO:0000313" key="2">
    <source>
        <dbReference type="EMBL" id="EEX18354.1"/>
    </source>
</evidence>
<keyword evidence="3" id="KW-1185">Reference proteome</keyword>
<proteinExistence type="predicted"/>
<feature type="coiled-coil region" evidence="1">
    <location>
        <begin position="167"/>
        <end position="194"/>
    </location>
</feature>
<evidence type="ECO:0000313" key="3">
    <source>
        <dbReference type="Proteomes" id="UP000003327"/>
    </source>
</evidence>
<reference evidence="2 3" key="1">
    <citation type="submission" date="2009-09" db="EMBL/GenBank/DDBJ databases">
        <authorList>
            <person name="Weinstock G."/>
            <person name="Sodergren E."/>
            <person name="Clifton S."/>
            <person name="Fulton L."/>
            <person name="Fulton B."/>
            <person name="Courtney L."/>
            <person name="Fronick C."/>
            <person name="Harrison M."/>
            <person name="Strong C."/>
            <person name="Farmer C."/>
            <person name="Delahaunty K."/>
            <person name="Markovic C."/>
            <person name="Hall O."/>
            <person name="Minx P."/>
            <person name="Tomlinson C."/>
            <person name="Mitreva M."/>
            <person name="Nelson J."/>
            <person name="Hou S."/>
            <person name="Wollam A."/>
            <person name="Pepin K.H."/>
            <person name="Johnson M."/>
            <person name="Bhonagiri V."/>
            <person name="Nash W.E."/>
            <person name="Warren W."/>
            <person name="Chinwalla A."/>
            <person name="Mardis E.R."/>
            <person name="Wilson R.K."/>
        </authorList>
    </citation>
    <scope>NUCLEOTIDE SEQUENCE [LARGE SCALE GENOMIC DNA]</scope>
    <source>
        <strain evidence="2 3">F0319</strain>
    </source>
</reference>
<accession>C9MQ35</accession>
<protein>
    <submittedName>
        <fullName evidence="2">Uncharacterized protein</fullName>
    </submittedName>
</protein>
<dbReference type="Proteomes" id="UP000003327">
    <property type="component" value="Unassembled WGS sequence"/>
</dbReference>
<evidence type="ECO:0000256" key="1">
    <source>
        <dbReference type="SAM" id="Coils"/>
    </source>
</evidence>
<dbReference type="EMBL" id="ACVA01000039">
    <property type="protein sequence ID" value="EEX18354.1"/>
    <property type="molecule type" value="Genomic_DNA"/>
</dbReference>
<dbReference type="STRING" id="649761.HMPREF0973_01734"/>
<gene>
    <name evidence="2" type="ORF">HMPREF0973_01734</name>
</gene>
<organism evidence="2 3">
    <name type="scientific">Prevotella veroralis F0319</name>
    <dbReference type="NCBI Taxonomy" id="649761"/>
    <lineage>
        <taxon>Bacteria</taxon>
        <taxon>Pseudomonadati</taxon>
        <taxon>Bacteroidota</taxon>
        <taxon>Bacteroidia</taxon>
        <taxon>Bacteroidales</taxon>
        <taxon>Prevotellaceae</taxon>
        <taxon>Prevotella</taxon>
    </lineage>
</organism>
<dbReference type="AlphaFoldDB" id="C9MQ35"/>
<sequence length="475" mass="54930">MRELNLKEMMNSRGSLLIMSAFSLDMDELGSNGIQKDDVDILISRINSGKDSVYREWREVTGDFDLDKIKRIILGVERDGKVNLIVKQIIKEYKTLVNARKIGMKFMKEYLKNSDTKLELIPFEEILEDYLQQRRILQNARREENFWEPAEIGLPQPTKNTLLKEMLDENSAIIAQQRKKIEDLEKALAEHEKAVSGRSNTIMLLHDKLYKQDKQLTIVNQQVRRAERQSMRDQQTLSTLREHVSELEVKNINLRQDAKQNGLNITILNSEIKKLRERNSQMLEENKELKKEVTNLKKINSTQEETITQLRQQLEEAESTDLFLSAEEANTVARMRALGFKGTSKELLASIRREEDIITIEALESKNQKLVQKMKELLEEKGNTTIKIEDIMEGLENIPNSPEKLIVMEKLGFYVFGNTPFSTQIRELIQKMHKTQQEIQNKQIIQGQTNISATQLVMGNGTQNITNANMATRAE</sequence>
<dbReference type="RefSeq" id="WP_004383403.1">
    <property type="nucleotide sequence ID" value="NZ_GG698714.1"/>
</dbReference>
<feature type="coiled-coil region" evidence="1">
    <location>
        <begin position="237"/>
        <end position="320"/>
    </location>
</feature>
<comment type="caution">
    <text evidence="2">The sequence shown here is derived from an EMBL/GenBank/DDBJ whole genome shotgun (WGS) entry which is preliminary data.</text>
</comment>
<keyword evidence="1" id="KW-0175">Coiled coil</keyword>
<name>C9MQ35_9BACT</name>
<dbReference type="HOGENOM" id="CLU_574725_0_0_10"/>